<dbReference type="EMBL" id="LQPW01000019">
    <property type="protein sequence ID" value="ORX14169.1"/>
    <property type="molecule type" value="Genomic_DNA"/>
</dbReference>
<comment type="caution">
    <text evidence="1">The sequence shown here is derived from an EMBL/GenBank/DDBJ whole genome shotgun (WGS) entry which is preliminary data.</text>
</comment>
<name>A0A1X2F862_MYCSZ</name>
<keyword evidence="2" id="KW-1185">Reference proteome</keyword>
<evidence type="ECO:0000313" key="1">
    <source>
        <dbReference type="EMBL" id="ORX14169.1"/>
    </source>
</evidence>
<evidence type="ECO:0000313" key="2">
    <source>
        <dbReference type="Proteomes" id="UP000193317"/>
    </source>
</evidence>
<accession>A0A1X2F862</accession>
<dbReference type="AlphaFoldDB" id="A0A1X2F862"/>
<gene>
    <name evidence="1" type="ORF">AWC27_19720</name>
</gene>
<proteinExistence type="predicted"/>
<sequence>MTLRVLAFRQIMLAGGEEGGTPDAASLRYRHKAARNQSGCCGLENEICPPPIGTAIADPTQNFELAMIERSIECHVGNRRTLLAALQPRHLCFEFLDPPFERSPCRFSDG</sequence>
<reference evidence="1 2" key="1">
    <citation type="submission" date="2016-01" db="EMBL/GenBank/DDBJ databases">
        <title>The new phylogeny of the genus Mycobacterium.</title>
        <authorList>
            <person name="Tarcisio F."/>
            <person name="Conor M."/>
            <person name="Antonella G."/>
            <person name="Elisabetta G."/>
            <person name="Giulia F.S."/>
            <person name="Sara T."/>
            <person name="Anna F."/>
            <person name="Clotilde B."/>
            <person name="Roberto B."/>
            <person name="Veronica D.S."/>
            <person name="Fabio R."/>
            <person name="Monica P."/>
            <person name="Olivier J."/>
            <person name="Enrico T."/>
            <person name="Nicola S."/>
        </authorList>
    </citation>
    <scope>NUCLEOTIDE SEQUENCE [LARGE SCALE GENOMIC DNA]</scope>
    <source>
        <strain evidence="1 2">DSM 44166</strain>
    </source>
</reference>
<dbReference type="Proteomes" id="UP000193317">
    <property type="component" value="Unassembled WGS sequence"/>
</dbReference>
<protein>
    <submittedName>
        <fullName evidence="1">Uncharacterized protein</fullName>
    </submittedName>
</protein>
<organism evidence="1 2">
    <name type="scientific">Mycobacterium szulgai</name>
    <dbReference type="NCBI Taxonomy" id="1787"/>
    <lineage>
        <taxon>Bacteria</taxon>
        <taxon>Bacillati</taxon>
        <taxon>Actinomycetota</taxon>
        <taxon>Actinomycetes</taxon>
        <taxon>Mycobacteriales</taxon>
        <taxon>Mycobacteriaceae</taxon>
        <taxon>Mycobacterium</taxon>
    </lineage>
</organism>